<dbReference type="RefSeq" id="WP_114065695.1">
    <property type="nucleotide sequence ID" value="NZ_CP030850.1"/>
</dbReference>
<feature type="signal peptide" evidence="1">
    <location>
        <begin position="1"/>
        <end position="19"/>
    </location>
</feature>
<evidence type="ECO:0008006" key="4">
    <source>
        <dbReference type="Google" id="ProtNLM"/>
    </source>
</evidence>
<keyword evidence="3" id="KW-1185">Reference proteome</keyword>
<proteinExistence type="predicted"/>
<accession>A0A344TE37</accession>
<evidence type="ECO:0000256" key="1">
    <source>
        <dbReference type="SAM" id="SignalP"/>
    </source>
</evidence>
<evidence type="ECO:0000313" key="3">
    <source>
        <dbReference type="Proteomes" id="UP000251993"/>
    </source>
</evidence>
<dbReference type="AlphaFoldDB" id="A0A344TE37"/>
<dbReference type="KEGG" id="run:DR864_03760"/>
<dbReference type="EMBL" id="CP030850">
    <property type="protein sequence ID" value="AXE16908.1"/>
    <property type="molecule type" value="Genomic_DNA"/>
</dbReference>
<evidence type="ECO:0000313" key="2">
    <source>
        <dbReference type="EMBL" id="AXE16908.1"/>
    </source>
</evidence>
<keyword evidence="1" id="KW-0732">Signal</keyword>
<sequence>MKKFLLSLGLGWMVLSTHAQLKEPWYKGQVVLASGEYLEGEIIFAADVEVVSLKMTNGTLKAFNVSQVESFIFWDNRQNFNRRFKTSVLPDSKRVEIVEVVFDGPLEVLRCIKYSKSNRGRQFYNYFPQERMDHNVYRYYVHNGLYQSTMEEFLRKSFHQKTVRWRNQLDLFRTRNGLDNSTESWLRLFEFFNALEEERILRQFPFEKGEQTEVVML</sequence>
<gene>
    <name evidence="2" type="ORF">DR864_03760</name>
</gene>
<dbReference type="OrthoDB" id="940405at2"/>
<name>A0A344TE37_9BACT</name>
<feature type="chain" id="PRO_5016774403" description="DUF4369 domain-containing protein" evidence="1">
    <location>
        <begin position="20"/>
        <end position="217"/>
    </location>
</feature>
<reference evidence="2 3" key="1">
    <citation type="submission" date="2018-07" db="EMBL/GenBank/DDBJ databases">
        <title>Genome sequencing of Runella.</title>
        <authorList>
            <person name="Baek M.-G."/>
            <person name="Yi H."/>
        </authorList>
    </citation>
    <scope>NUCLEOTIDE SEQUENCE [LARGE SCALE GENOMIC DNA]</scope>
    <source>
        <strain evidence="2 3">HYN0085</strain>
    </source>
</reference>
<dbReference type="Proteomes" id="UP000251993">
    <property type="component" value="Chromosome"/>
</dbReference>
<protein>
    <recommendedName>
        <fullName evidence="4">DUF4369 domain-containing protein</fullName>
    </recommendedName>
</protein>
<organism evidence="2 3">
    <name type="scientific">Runella rosea</name>
    <dbReference type="NCBI Taxonomy" id="2259595"/>
    <lineage>
        <taxon>Bacteria</taxon>
        <taxon>Pseudomonadati</taxon>
        <taxon>Bacteroidota</taxon>
        <taxon>Cytophagia</taxon>
        <taxon>Cytophagales</taxon>
        <taxon>Spirosomataceae</taxon>
        <taxon>Runella</taxon>
    </lineage>
</organism>